<organism evidence="2 3">
    <name type="scientific">Pseudotabrizicola sediminis</name>
    <dbReference type="NCBI Taxonomy" id="2486418"/>
    <lineage>
        <taxon>Bacteria</taxon>
        <taxon>Pseudomonadati</taxon>
        <taxon>Pseudomonadota</taxon>
        <taxon>Alphaproteobacteria</taxon>
        <taxon>Rhodobacterales</taxon>
        <taxon>Paracoccaceae</taxon>
        <taxon>Pseudotabrizicola</taxon>
    </lineage>
</organism>
<dbReference type="EMBL" id="RPEM01000005">
    <property type="protein sequence ID" value="TGD43580.1"/>
    <property type="molecule type" value="Genomic_DNA"/>
</dbReference>
<keyword evidence="3" id="KW-1185">Reference proteome</keyword>
<keyword evidence="1" id="KW-0812">Transmembrane</keyword>
<keyword evidence="1" id="KW-1133">Transmembrane helix</keyword>
<protein>
    <submittedName>
        <fullName evidence="2">Uncharacterized protein</fullName>
    </submittedName>
</protein>
<evidence type="ECO:0000256" key="1">
    <source>
        <dbReference type="SAM" id="Phobius"/>
    </source>
</evidence>
<proteinExistence type="predicted"/>
<sequence length="219" mass="23386">MAYDFDIFRIVPDFGPSDPGLAGLLKDVSFAEQHEAATVALFRDPRTAGALRRAPSGLRSYLLDSGFGLNTYSSGAPAGLYPASDEAARLDLIQRLAENAHRFALPRPEDTAEGGDVFRLGAFLQALDESQPVDMSGADAVVQDQNTDQSAGPVVPRQRALPPLFETEPFADASPVAPTIPTRRKFWQGRFFRIGAAAVLVLGAMQMVSGPALTVIASL</sequence>
<gene>
    <name evidence="2" type="ORF">EEB11_09320</name>
</gene>
<dbReference type="Proteomes" id="UP000297741">
    <property type="component" value="Unassembled WGS sequence"/>
</dbReference>
<keyword evidence="1" id="KW-0472">Membrane</keyword>
<evidence type="ECO:0000313" key="2">
    <source>
        <dbReference type="EMBL" id="TGD43580.1"/>
    </source>
</evidence>
<evidence type="ECO:0000313" key="3">
    <source>
        <dbReference type="Proteomes" id="UP000297741"/>
    </source>
</evidence>
<accession>A0ABY2KN90</accession>
<name>A0ABY2KN90_9RHOB</name>
<feature type="transmembrane region" description="Helical" evidence="1">
    <location>
        <begin position="191"/>
        <end position="217"/>
    </location>
</feature>
<comment type="caution">
    <text evidence="2">The sequence shown here is derived from an EMBL/GenBank/DDBJ whole genome shotgun (WGS) entry which is preliminary data.</text>
</comment>
<reference evidence="2 3" key="1">
    <citation type="submission" date="2018-11" db="EMBL/GenBank/DDBJ databases">
        <title>Tabrizicola sp. isolated from sediment of alpine lake.</title>
        <authorList>
            <person name="Liu Z."/>
        </authorList>
    </citation>
    <scope>NUCLEOTIDE SEQUENCE [LARGE SCALE GENOMIC DNA]</scope>
    <source>
        <strain evidence="2 3">DRYC-M-16</strain>
    </source>
</reference>